<dbReference type="SUPFAM" id="SSF55681">
    <property type="entry name" value="Class II aaRS and biotin synthetases"/>
    <property type="match status" value="1"/>
</dbReference>
<dbReference type="PANTHER" id="PTHR22594">
    <property type="entry name" value="ASPARTYL/LYSYL-TRNA SYNTHETASE"/>
    <property type="match status" value="1"/>
</dbReference>
<dbReference type="Pfam" id="PF01336">
    <property type="entry name" value="tRNA_anti-codon"/>
    <property type="match status" value="1"/>
</dbReference>
<keyword evidence="5" id="KW-0030">Aminoacyl-tRNA synthetase</keyword>
<dbReference type="Proteomes" id="UP000077521">
    <property type="component" value="Unassembled WGS sequence"/>
</dbReference>
<dbReference type="GO" id="GO:0003676">
    <property type="term" value="F:nucleic acid binding"/>
    <property type="evidence" value="ECO:0007669"/>
    <property type="project" value="InterPro"/>
</dbReference>
<dbReference type="GO" id="GO:0006422">
    <property type="term" value="P:aspartyl-tRNA aminoacylation"/>
    <property type="evidence" value="ECO:0007669"/>
    <property type="project" value="TreeGrafter"/>
</dbReference>
<dbReference type="InterPro" id="IPR012340">
    <property type="entry name" value="NA-bd_OB-fold"/>
</dbReference>
<dbReference type="PROSITE" id="PS50862">
    <property type="entry name" value="AA_TRNA_LIGASE_II"/>
    <property type="match status" value="1"/>
</dbReference>
<keyword evidence="3" id="KW-0067">ATP-binding</keyword>
<dbReference type="PANTHER" id="PTHR22594:SF5">
    <property type="entry name" value="ASPARTATE--TRNA LIGASE, MITOCHONDRIAL"/>
    <property type="match status" value="1"/>
</dbReference>
<dbReference type="GO" id="GO:0005524">
    <property type="term" value="F:ATP binding"/>
    <property type="evidence" value="ECO:0007669"/>
    <property type="project" value="UniProtKB-KW"/>
</dbReference>
<dbReference type="EMBL" id="LWDF02000137">
    <property type="protein sequence ID" value="KAE8256289.1"/>
    <property type="molecule type" value="Genomic_DNA"/>
</dbReference>
<protein>
    <recommendedName>
        <fullName evidence="6">Aminoacyl-transfer RNA synthetases class-II family profile domain-containing protein</fullName>
    </recommendedName>
</protein>
<dbReference type="AlphaFoldDB" id="A0A177TA90"/>
<name>A0A177TA90_9BASI</name>
<dbReference type="InterPro" id="IPR004524">
    <property type="entry name" value="Asp-tRNA-ligase_1"/>
</dbReference>
<dbReference type="Gene3D" id="3.30.930.10">
    <property type="entry name" value="Bira Bifunctional Protein, Domain 2"/>
    <property type="match status" value="1"/>
</dbReference>
<keyword evidence="1" id="KW-0436">Ligase</keyword>
<dbReference type="InterPro" id="IPR045864">
    <property type="entry name" value="aa-tRNA-synth_II/BPL/LPL"/>
</dbReference>
<feature type="domain" description="Aminoacyl-transfer RNA synthetases class-II family profile" evidence="6">
    <location>
        <begin position="203"/>
        <end position="709"/>
    </location>
</feature>
<gene>
    <name evidence="7" type="ORF">A4X13_0g2741</name>
</gene>
<dbReference type="InterPro" id="IPR004365">
    <property type="entry name" value="NA-bd_OB_tRNA"/>
</dbReference>
<evidence type="ECO:0000313" key="8">
    <source>
        <dbReference type="Proteomes" id="UP000077521"/>
    </source>
</evidence>
<dbReference type="HAMAP" id="MF_00044">
    <property type="entry name" value="Asp_tRNA_synth_type1"/>
    <property type="match status" value="1"/>
</dbReference>
<keyword evidence="2" id="KW-0547">Nucleotide-binding</keyword>
<dbReference type="Pfam" id="PF00152">
    <property type="entry name" value="tRNA-synt_2"/>
    <property type="match status" value="2"/>
</dbReference>
<proteinExistence type="inferred from homology"/>
<accession>A0A177TA90</accession>
<dbReference type="Gene3D" id="2.40.50.140">
    <property type="entry name" value="Nucleic acid-binding proteins"/>
    <property type="match status" value="1"/>
</dbReference>
<evidence type="ECO:0000256" key="1">
    <source>
        <dbReference type="ARBA" id="ARBA00022598"/>
    </source>
</evidence>
<dbReference type="Gene3D" id="3.30.1360.30">
    <property type="entry name" value="GAD-like domain"/>
    <property type="match status" value="1"/>
</dbReference>
<dbReference type="InterPro" id="IPR004115">
    <property type="entry name" value="GAD-like_sf"/>
</dbReference>
<dbReference type="InterPro" id="IPR047089">
    <property type="entry name" value="Asp-tRNA-ligase_1_N"/>
</dbReference>
<comment type="caution">
    <text evidence="7">The sequence shown here is derived from an EMBL/GenBank/DDBJ whole genome shotgun (WGS) entry which is preliminary data.</text>
</comment>
<evidence type="ECO:0000256" key="3">
    <source>
        <dbReference type="ARBA" id="ARBA00022840"/>
    </source>
</evidence>
<evidence type="ECO:0000313" key="7">
    <source>
        <dbReference type="EMBL" id="KAE8256289.1"/>
    </source>
</evidence>
<dbReference type="CDD" id="cd04317">
    <property type="entry name" value="EcAspRS_like_N"/>
    <property type="match status" value="1"/>
</dbReference>
<keyword evidence="4" id="KW-0648">Protein biosynthesis</keyword>
<evidence type="ECO:0000259" key="6">
    <source>
        <dbReference type="PROSITE" id="PS50862"/>
    </source>
</evidence>
<evidence type="ECO:0000256" key="2">
    <source>
        <dbReference type="ARBA" id="ARBA00022741"/>
    </source>
</evidence>
<evidence type="ECO:0000256" key="4">
    <source>
        <dbReference type="ARBA" id="ARBA00022917"/>
    </source>
</evidence>
<reference evidence="7" key="2">
    <citation type="journal article" date="2019" name="IMA Fungus">
        <title>Genome sequencing and comparison of five Tilletia species to identify candidate genes for the detection of regulated species infecting wheat.</title>
        <authorList>
            <person name="Nguyen H.D.T."/>
            <person name="Sultana T."/>
            <person name="Kesanakurti P."/>
            <person name="Hambleton S."/>
        </authorList>
    </citation>
    <scope>NUCLEOTIDE SEQUENCE</scope>
    <source>
        <strain evidence="7">DAOMC 236416</strain>
    </source>
</reference>
<dbReference type="InterPro" id="IPR004364">
    <property type="entry name" value="Aa-tRNA-synt_II"/>
</dbReference>
<dbReference type="InterPro" id="IPR006195">
    <property type="entry name" value="aa-tRNA-synth_II"/>
</dbReference>
<dbReference type="GO" id="GO:0005739">
    <property type="term" value="C:mitochondrion"/>
    <property type="evidence" value="ECO:0007669"/>
    <property type="project" value="TreeGrafter"/>
</dbReference>
<keyword evidence="8" id="KW-1185">Reference proteome</keyword>
<dbReference type="GO" id="GO:0004815">
    <property type="term" value="F:aspartate-tRNA ligase activity"/>
    <property type="evidence" value="ECO:0007669"/>
    <property type="project" value="TreeGrafter"/>
</dbReference>
<dbReference type="SUPFAM" id="SSF50249">
    <property type="entry name" value="Nucleic acid-binding proteins"/>
    <property type="match status" value="1"/>
</dbReference>
<evidence type="ECO:0000256" key="5">
    <source>
        <dbReference type="ARBA" id="ARBA00023146"/>
    </source>
</evidence>
<sequence>MWCCRVAVRGRAAVASQASSVADRRCCVVSIPARALTSLTAHSGYLPPRSHSCGELSEKHDGEQVRIAGWILPARRVSKTLSFHPLRDSTGTVQVVSRVAALETPTSTDGESSSNSLGDELASLPTESVIIIDGIVRKRPEEMHNPGMQTGSIEVELSSFKLLNPARSDLPFLPSDERNLPNDDLRARHRYLDLRRPTLSQNLRLRSTVSHQARCFFIDNGFTEVETPVLLRSTPEGAREYLVPTRLRSSSSGGTSESTSPHFYALQQSPQQPKQLLMASGAIDRYFQFARCFRDEDGRKDRQPEFTQIDVEMAFVSGGVASDGGSASSSSSVTQWRMGGSEVREVTEGLVRRIWQAAGQPELLERPFSVMTYADAMSQYGSDKPDLRFGLKIAEIGSAFRSSSHEADNPEQKPPTTVELLVYAPKPDEQMLSNKELEALVIGKDGQRTPIERFKVNLGSPHEASALLLKKSRHVADYISQVEDLKASDVDVEHLSSKIAEVFQRYGKDGSAQLFVSARSNPAEGGSTLLGDLRLRLGGALQERGLLALSDQPHFVWITEFPLFTLADHDKDEISRGRWSSSHHPFTAPMAGDLPGLLDVMKSSLASSERTAAAYERQILGAIRGQHYDLVLDGQEIGGGSVRIHDAELQERVLRQILQLTDDEVGRFSHLMDALKSGAPPHGGIALGFDRLMAILTKSKSIRDVIAFPKATSGFDPLFGSPAPLSEAASSEDASAASDDELLARYSLQRRQTSS</sequence>
<reference evidence="7" key="1">
    <citation type="submission" date="2016-04" db="EMBL/GenBank/DDBJ databases">
        <authorList>
            <person name="Nguyen H.D."/>
            <person name="Samba Siva P."/>
            <person name="Cullis J."/>
            <person name="Levesque C.A."/>
            <person name="Hambleton S."/>
        </authorList>
    </citation>
    <scope>NUCLEOTIDE SEQUENCE</scope>
    <source>
        <strain evidence="7">DAOMC 236416</strain>
    </source>
</reference>
<organism evidence="7 8">
    <name type="scientific">Tilletia indica</name>
    <dbReference type="NCBI Taxonomy" id="43049"/>
    <lineage>
        <taxon>Eukaryota</taxon>
        <taxon>Fungi</taxon>
        <taxon>Dikarya</taxon>
        <taxon>Basidiomycota</taxon>
        <taxon>Ustilaginomycotina</taxon>
        <taxon>Exobasidiomycetes</taxon>
        <taxon>Tilletiales</taxon>
        <taxon>Tilletiaceae</taxon>
        <taxon>Tilletia</taxon>
    </lineage>
</organism>